<evidence type="ECO:0000256" key="1">
    <source>
        <dbReference type="SAM" id="MobiDB-lite"/>
    </source>
</evidence>
<protein>
    <submittedName>
        <fullName evidence="2">Uncharacterized protein</fullName>
    </submittedName>
</protein>
<feature type="region of interest" description="Disordered" evidence="1">
    <location>
        <begin position="67"/>
        <end position="86"/>
    </location>
</feature>
<gene>
    <name evidence="2" type="ORF">LCGC14_0759810</name>
</gene>
<reference evidence="2" key="1">
    <citation type="journal article" date="2015" name="Nature">
        <title>Complex archaea that bridge the gap between prokaryotes and eukaryotes.</title>
        <authorList>
            <person name="Spang A."/>
            <person name="Saw J.H."/>
            <person name="Jorgensen S.L."/>
            <person name="Zaremba-Niedzwiedzka K."/>
            <person name="Martijn J."/>
            <person name="Lind A.E."/>
            <person name="van Eijk R."/>
            <person name="Schleper C."/>
            <person name="Guy L."/>
            <person name="Ettema T.J."/>
        </authorList>
    </citation>
    <scope>NUCLEOTIDE SEQUENCE</scope>
</reference>
<organism evidence="2">
    <name type="scientific">marine sediment metagenome</name>
    <dbReference type="NCBI Taxonomy" id="412755"/>
    <lineage>
        <taxon>unclassified sequences</taxon>
        <taxon>metagenomes</taxon>
        <taxon>ecological metagenomes</taxon>
    </lineage>
</organism>
<dbReference type="AlphaFoldDB" id="A0A0F9SLQ7"/>
<evidence type="ECO:0000313" key="2">
    <source>
        <dbReference type="EMBL" id="KKN37806.1"/>
    </source>
</evidence>
<name>A0A0F9SLQ7_9ZZZZ</name>
<sequence>MNPNAPLTLSPAKAYERLYEALTRERRSRERFLKEPRRSVAVQEMDDALIALEVIIKTTTLTPFTQLSLLDDQTPGSGGPPPWPYR</sequence>
<accession>A0A0F9SLQ7</accession>
<comment type="caution">
    <text evidence="2">The sequence shown here is derived from an EMBL/GenBank/DDBJ whole genome shotgun (WGS) entry which is preliminary data.</text>
</comment>
<proteinExistence type="predicted"/>
<dbReference type="EMBL" id="LAZR01001869">
    <property type="protein sequence ID" value="KKN37806.1"/>
    <property type="molecule type" value="Genomic_DNA"/>
</dbReference>